<organism evidence="1">
    <name type="scientific">Tanacetum cinerariifolium</name>
    <name type="common">Dalmatian daisy</name>
    <name type="synonym">Chrysanthemum cinerariifolium</name>
    <dbReference type="NCBI Taxonomy" id="118510"/>
    <lineage>
        <taxon>Eukaryota</taxon>
        <taxon>Viridiplantae</taxon>
        <taxon>Streptophyta</taxon>
        <taxon>Embryophyta</taxon>
        <taxon>Tracheophyta</taxon>
        <taxon>Spermatophyta</taxon>
        <taxon>Magnoliopsida</taxon>
        <taxon>eudicotyledons</taxon>
        <taxon>Gunneridae</taxon>
        <taxon>Pentapetalae</taxon>
        <taxon>asterids</taxon>
        <taxon>campanulids</taxon>
        <taxon>Asterales</taxon>
        <taxon>Asteraceae</taxon>
        <taxon>Asteroideae</taxon>
        <taxon>Anthemideae</taxon>
        <taxon>Anthemidinae</taxon>
        <taxon>Tanacetum</taxon>
    </lineage>
</organism>
<dbReference type="EMBL" id="BKCJ010010274">
    <property type="protein sequence ID" value="GEU90843.1"/>
    <property type="molecule type" value="Genomic_DNA"/>
</dbReference>
<name>A0A6L2NXB1_TANCI</name>
<protein>
    <recommendedName>
        <fullName evidence="2">Reverse transcriptase domain-containing protein</fullName>
    </recommendedName>
</protein>
<dbReference type="AlphaFoldDB" id="A0A6L2NXB1"/>
<proteinExistence type="predicted"/>
<gene>
    <name evidence="1" type="ORF">Tci_062821</name>
</gene>
<accession>A0A6L2NXB1</accession>
<reference evidence="1" key="1">
    <citation type="journal article" date="2019" name="Sci. Rep.">
        <title>Draft genome of Tanacetum cinerariifolium, the natural source of mosquito coil.</title>
        <authorList>
            <person name="Yamashiro T."/>
            <person name="Shiraishi A."/>
            <person name="Satake H."/>
            <person name="Nakayama K."/>
        </authorList>
    </citation>
    <scope>NUCLEOTIDE SEQUENCE</scope>
</reference>
<evidence type="ECO:0000313" key="1">
    <source>
        <dbReference type="EMBL" id="GEU90843.1"/>
    </source>
</evidence>
<comment type="caution">
    <text evidence="1">The sequence shown here is derived from an EMBL/GenBank/DDBJ whole genome shotgun (WGS) entry which is preliminary data.</text>
</comment>
<sequence length="340" mass="38342">MMNDSLIEIRETFQAWLQQQEQVVILDSYTPEPSQYQKIPIYYDDGDDEESSTPLRDIIKSELPPCIAITPILSNEEPVDSLIMKDEHLYTIPATESDEVIKSSVEDLVPILSESEGISDDACDVPFCDNSPPLDVLNDHFKIFSDFNDDCTSSDDDLFEDIDYVEASPPDSKPGSLDEVKDEILYVKLLNVNLFIAKIESLNDNPTHDRVLKSPSRFPIPVEDSDSFYEKFDTFLSYSDNSLPDFETFSDHTEETSSGSTTTHADNSLPEYDLFLFEIEPNQGELTSIVIKDNLGETRVHVPNVLPTHPTLMLDSDVIPSDDSLGSELVVSFWNSKQDF</sequence>
<evidence type="ECO:0008006" key="2">
    <source>
        <dbReference type="Google" id="ProtNLM"/>
    </source>
</evidence>